<evidence type="ECO:0000313" key="2">
    <source>
        <dbReference type="EMBL" id="SFB19451.1"/>
    </source>
</evidence>
<gene>
    <name evidence="2" type="ORF">SAMN04488072_10994</name>
</gene>
<dbReference type="NCBIfam" id="TIGR04088">
    <property type="entry name" value="cognate_SipW"/>
    <property type="match status" value="1"/>
</dbReference>
<dbReference type="EMBL" id="FOJW01000009">
    <property type="protein sequence ID" value="SFB19451.1"/>
    <property type="molecule type" value="Genomic_DNA"/>
</dbReference>
<dbReference type="AlphaFoldDB" id="A0A1I0Z1N2"/>
<protein>
    <submittedName>
        <fullName evidence="2">YqxM protein</fullName>
    </submittedName>
</protein>
<dbReference type="NCBIfam" id="TIGR04087">
    <property type="entry name" value="YqxM_for_SipW"/>
    <property type="match status" value="1"/>
</dbReference>
<accession>A0A1I0Z1N2</accession>
<dbReference type="Proteomes" id="UP000198642">
    <property type="component" value="Unassembled WGS sequence"/>
</dbReference>
<name>A0A1I0Z1N2_9BACI</name>
<dbReference type="InterPro" id="IPR023848">
    <property type="entry name" value="TasA"/>
</dbReference>
<dbReference type="GO" id="GO:0097311">
    <property type="term" value="C:bacterial biofilm matrix"/>
    <property type="evidence" value="ECO:0007669"/>
    <property type="project" value="InterPro"/>
</dbReference>
<evidence type="ECO:0000313" key="3">
    <source>
        <dbReference type="Proteomes" id="UP000198642"/>
    </source>
</evidence>
<dbReference type="STRING" id="237679.SAMN04488072_10994"/>
<reference evidence="2 3" key="1">
    <citation type="submission" date="2016-10" db="EMBL/GenBank/DDBJ databases">
        <authorList>
            <person name="de Groot N.N."/>
        </authorList>
    </citation>
    <scope>NUCLEOTIDE SEQUENCE [LARGE SCALE GENOMIC DNA]</scope>
    <source>
        <strain evidence="2 3">CGMCC 1.3702</strain>
    </source>
</reference>
<dbReference type="InterPro" id="IPR023833">
    <property type="entry name" value="Signal_pept_SipW-depend-type"/>
</dbReference>
<feature type="compositionally biased region" description="Basic and acidic residues" evidence="1">
    <location>
        <begin position="173"/>
        <end position="282"/>
    </location>
</feature>
<sequence length="291" mass="33079">MRMSRLRKFNRNKKMIVACKILVICYLLIFTLGYLTSGTGAYFNSSEEDQQVIQAGTWWDGSELVFVGNNTQNIKACPPEEITVDIKNRGFSMIDSTEYGVYYVENGNPKNNGEKIADGMIESMEEGETKSLTFEAEQKGSYMFTISQHPEYDGDNQNPWSKKMMVKCIENNEKTEQEEDKQNAKSEEAENKNDQEHDGNNNEDTDNKTDEQANDDQGEKTDNKDNQVTDKQQPDDQSHQENKEEDTPKDGSKQIDKTNDHNAESEARDKAINDTSEKKGSGEGETDEQNE</sequence>
<organism evidence="2 3">
    <name type="scientific">Lentibacillus halodurans</name>
    <dbReference type="NCBI Taxonomy" id="237679"/>
    <lineage>
        <taxon>Bacteria</taxon>
        <taxon>Bacillati</taxon>
        <taxon>Bacillota</taxon>
        <taxon>Bacilli</taxon>
        <taxon>Bacillales</taxon>
        <taxon>Bacillaceae</taxon>
        <taxon>Lentibacillus</taxon>
    </lineage>
</organism>
<proteinExistence type="predicted"/>
<keyword evidence="3" id="KW-1185">Reference proteome</keyword>
<feature type="region of interest" description="Disordered" evidence="1">
    <location>
        <begin position="173"/>
        <end position="291"/>
    </location>
</feature>
<evidence type="ECO:0000256" key="1">
    <source>
        <dbReference type="SAM" id="MobiDB-lite"/>
    </source>
</evidence>